<name>A0A2G8KMP5_STIJA</name>
<reference evidence="2 3" key="1">
    <citation type="journal article" date="2017" name="PLoS Biol.">
        <title>The sea cucumber genome provides insights into morphological evolution and visceral regeneration.</title>
        <authorList>
            <person name="Zhang X."/>
            <person name="Sun L."/>
            <person name="Yuan J."/>
            <person name="Sun Y."/>
            <person name="Gao Y."/>
            <person name="Zhang L."/>
            <person name="Li S."/>
            <person name="Dai H."/>
            <person name="Hamel J.F."/>
            <person name="Liu C."/>
            <person name="Yu Y."/>
            <person name="Liu S."/>
            <person name="Lin W."/>
            <person name="Guo K."/>
            <person name="Jin S."/>
            <person name="Xu P."/>
            <person name="Storey K.B."/>
            <person name="Huan P."/>
            <person name="Zhang T."/>
            <person name="Zhou Y."/>
            <person name="Zhang J."/>
            <person name="Lin C."/>
            <person name="Li X."/>
            <person name="Xing L."/>
            <person name="Huo D."/>
            <person name="Sun M."/>
            <person name="Wang L."/>
            <person name="Mercier A."/>
            <person name="Li F."/>
            <person name="Yang H."/>
            <person name="Xiang J."/>
        </authorList>
    </citation>
    <scope>NUCLEOTIDE SEQUENCE [LARGE SCALE GENOMIC DNA]</scope>
    <source>
        <strain evidence="2">Shaxun</strain>
        <tissue evidence="2">Muscle</tissue>
    </source>
</reference>
<dbReference type="AlphaFoldDB" id="A0A2G8KMP5"/>
<evidence type="ECO:0000313" key="2">
    <source>
        <dbReference type="EMBL" id="PIK49294.1"/>
    </source>
</evidence>
<keyword evidence="3" id="KW-1185">Reference proteome</keyword>
<feature type="region of interest" description="Disordered" evidence="1">
    <location>
        <begin position="186"/>
        <end position="243"/>
    </location>
</feature>
<evidence type="ECO:0000313" key="3">
    <source>
        <dbReference type="Proteomes" id="UP000230750"/>
    </source>
</evidence>
<feature type="compositionally biased region" description="Basic and acidic residues" evidence="1">
    <location>
        <begin position="234"/>
        <end position="243"/>
    </location>
</feature>
<dbReference type="EMBL" id="MRZV01000472">
    <property type="protein sequence ID" value="PIK49294.1"/>
    <property type="molecule type" value="Genomic_DNA"/>
</dbReference>
<sequence length="243" mass="27421">MDMDNHRLTYSPDTLRSIRSHMTDFELRPRVFNRLKELNIVRRRRGARAGIQEKLKHTKASNFSFPYGFSSNINSLYGKFIHLEQTVGNMPNLCFIALQETKLQTVGNKWEGENVQHQVADEALQMQNFHMFRQDRGFTANGGGLMTYISKDWSINTPKVCFTLSTPDIELIAVRAHPRFLPSDISKGVEPGGGAGGASAPGEKCGGAEVSFRPPLRKSENPFFISQMRKKSHLEHQIASKAR</sequence>
<dbReference type="Proteomes" id="UP000230750">
    <property type="component" value="Unassembled WGS sequence"/>
</dbReference>
<gene>
    <name evidence="2" type="ORF">BSL78_13809</name>
</gene>
<protein>
    <submittedName>
        <fullName evidence="2">Uncharacterized protein</fullName>
    </submittedName>
</protein>
<feature type="compositionally biased region" description="Gly residues" evidence="1">
    <location>
        <begin position="190"/>
        <end position="199"/>
    </location>
</feature>
<organism evidence="2 3">
    <name type="scientific">Stichopus japonicus</name>
    <name type="common">Sea cucumber</name>
    <dbReference type="NCBI Taxonomy" id="307972"/>
    <lineage>
        <taxon>Eukaryota</taxon>
        <taxon>Metazoa</taxon>
        <taxon>Echinodermata</taxon>
        <taxon>Eleutherozoa</taxon>
        <taxon>Echinozoa</taxon>
        <taxon>Holothuroidea</taxon>
        <taxon>Aspidochirotacea</taxon>
        <taxon>Aspidochirotida</taxon>
        <taxon>Stichopodidae</taxon>
        <taxon>Apostichopus</taxon>
    </lineage>
</organism>
<evidence type="ECO:0000256" key="1">
    <source>
        <dbReference type="SAM" id="MobiDB-lite"/>
    </source>
</evidence>
<accession>A0A2G8KMP5</accession>
<comment type="caution">
    <text evidence="2">The sequence shown here is derived from an EMBL/GenBank/DDBJ whole genome shotgun (WGS) entry which is preliminary data.</text>
</comment>
<proteinExistence type="predicted"/>